<comment type="similarity">
    <text evidence="2">Belongs to the threonine synthase family.</text>
</comment>
<protein>
    <recommendedName>
        <fullName evidence="4">Threonine synthase</fullName>
        <ecNumber evidence="4">4.2.3.1</ecNumber>
    </recommendedName>
</protein>
<evidence type="ECO:0000256" key="4">
    <source>
        <dbReference type="NCBIfam" id="TIGR00260"/>
    </source>
</evidence>
<comment type="cofactor">
    <cofactor evidence="1">
        <name>pyridoxal 5'-phosphate</name>
        <dbReference type="ChEBI" id="CHEBI:597326"/>
    </cofactor>
</comment>
<accession>A0ABS9WJN8</accession>
<dbReference type="InterPro" id="IPR036052">
    <property type="entry name" value="TrpB-like_PALP_sf"/>
</dbReference>
<dbReference type="CDD" id="cd01560">
    <property type="entry name" value="Thr-synth_2"/>
    <property type="match status" value="1"/>
</dbReference>
<dbReference type="Gene3D" id="3.40.50.1100">
    <property type="match status" value="2"/>
</dbReference>
<keyword evidence="8" id="KW-1185">Reference proteome</keyword>
<dbReference type="EMBL" id="JAJMLW010000004">
    <property type="protein sequence ID" value="MCI2242775.1"/>
    <property type="molecule type" value="Genomic_DNA"/>
</dbReference>
<proteinExistence type="inferred from homology"/>
<dbReference type="Proteomes" id="UP001430755">
    <property type="component" value="Unassembled WGS sequence"/>
</dbReference>
<evidence type="ECO:0000259" key="6">
    <source>
        <dbReference type="Pfam" id="PF14821"/>
    </source>
</evidence>
<comment type="caution">
    <text evidence="7">The sequence shown here is derived from an EMBL/GenBank/DDBJ whole genome shotgun (WGS) entry which is preliminary data.</text>
</comment>
<dbReference type="Pfam" id="PF14821">
    <property type="entry name" value="Thr_synth_N"/>
    <property type="match status" value="1"/>
</dbReference>
<dbReference type="InterPro" id="IPR004450">
    <property type="entry name" value="Thr_synthase-like"/>
</dbReference>
<dbReference type="EC" id="4.2.3.1" evidence="4"/>
<feature type="domain" description="Threonine synthase N-terminal" evidence="6">
    <location>
        <begin position="16"/>
        <end position="93"/>
    </location>
</feature>
<evidence type="ECO:0000313" key="7">
    <source>
        <dbReference type="EMBL" id="MCI2242775.1"/>
    </source>
</evidence>
<evidence type="ECO:0000313" key="8">
    <source>
        <dbReference type="Proteomes" id="UP001430755"/>
    </source>
</evidence>
<dbReference type="PANTHER" id="PTHR43515">
    <property type="entry name" value="THREONINE SYNTHASE-LIKE 1"/>
    <property type="match status" value="1"/>
</dbReference>
<evidence type="ECO:0000256" key="1">
    <source>
        <dbReference type="ARBA" id="ARBA00001933"/>
    </source>
</evidence>
<keyword evidence="3" id="KW-0663">Pyridoxal phosphate</keyword>
<dbReference type="Pfam" id="PF00291">
    <property type="entry name" value="PALP"/>
    <property type="match status" value="1"/>
</dbReference>
<evidence type="ECO:0000256" key="3">
    <source>
        <dbReference type="ARBA" id="ARBA00022898"/>
    </source>
</evidence>
<keyword evidence="7" id="KW-0456">Lyase</keyword>
<dbReference type="NCBIfam" id="TIGR00260">
    <property type="entry name" value="thrC"/>
    <property type="match status" value="1"/>
</dbReference>
<reference evidence="7" key="1">
    <citation type="submission" date="2021-11" db="EMBL/GenBank/DDBJ databases">
        <title>A Novel Adlercreutzia Species, isolated from a Allomyrina dichotoma larva feces.</title>
        <authorList>
            <person name="Suh M.K."/>
        </authorList>
    </citation>
    <scope>NUCLEOTIDE SEQUENCE</scope>
    <source>
        <strain evidence="7">JBNU-10</strain>
    </source>
</reference>
<dbReference type="InterPro" id="IPR037158">
    <property type="entry name" value="Thr_synth_N_sf"/>
</dbReference>
<dbReference type="RefSeq" id="WP_242166303.1">
    <property type="nucleotide sequence ID" value="NZ_JAJMLW010000004.1"/>
</dbReference>
<dbReference type="PANTHER" id="PTHR43515:SF1">
    <property type="entry name" value="THREONINE SYNTHASE-LIKE 1"/>
    <property type="match status" value="1"/>
</dbReference>
<sequence length="524" mass="56499">MTNVASSEAPAGQNLYIDTRGCCEAPVPFTEAVVNGLAQGGGLYVPERIPQLSLDQITGLAALPYAQRAAAVYRAFGIDLPDEEIDRLMERSYGDNFDDEAICPITSLDDKTHVLELWHGPTSAFKDMALQCLPQFFSASASALREAGALDHEFLILVATSGDTGKAALEGFKDADGVRIGVLFPDGGVSDIQRKQMVTTTGSNVQVWGVRGNFDDCQTGVKRAFSDDAFARRLLDEHAVALSSANSINWGRLMPQIVYYVSSYAELVAQGKLEAGAELDVCVPTGNFGNILAAWYAKAMGVPIGTLMCASNENRVLADFINTGTYDISDRPFVTTPSPSMDILVSSNLERQLFELTGRDAQAIAGWMRDLSEERRFRVDADTFAKVRADFAADSVDNDECLAVIREALDEHDYLLDPHTAVAYRVAQNLRGENPVLIASTAHWAKFGDNVYRALHGLDAGAPLPDDVAKLTGCQLNELIARETGGRAIPAGLASLDTMPVRFSAVIDGDVESIKEAAAGFLTR</sequence>
<dbReference type="GO" id="GO:0004795">
    <property type="term" value="F:threonine synthase activity"/>
    <property type="evidence" value="ECO:0007669"/>
    <property type="project" value="UniProtKB-EC"/>
</dbReference>
<name>A0ABS9WJN8_9ACTN</name>
<dbReference type="InterPro" id="IPR001926">
    <property type="entry name" value="TrpB-like_PALP"/>
</dbReference>
<dbReference type="InterPro" id="IPR029144">
    <property type="entry name" value="Thr_synth_N"/>
</dbReference>
<dbReference type="Gene3D" id="3.90.1380.10">
    <property type="entry name" value="Threonine synthase, N-terminal domain"/>
    <property type="match status" value="1"/>
</dbReference>
<evidence type="ECO:0000256" key="2">
    <source>
        <dbReference type="ARBA" id="ARBA00005517"/>
    </source>
</evidence>
<feature type="domain" description="Tryptophan synthase beta chain-like PALP" evidence="5">
    <location>
        <begin position="118"/>
        <end position="433"/>
    </location>
</feature>
<evidence type="ECO:0000259" key="5">
    <source>
        <dbReference type="Pfam" id="PF00291"/>
    </source>
</evidence>
<gene>
    <name evidence="7" type="primary">thrC</name>
    <name evidence="7" type="ORF">LPT13_10500</name>
</gene>
<organism evidence="7 8">
    <name type="scientific">Adlercreutzia faecimuris</name>
    <dbReference type="NCBI Taxonomy" id="2897341"/>
    <lineage>
        <taxon>Bacteria</taxon>
        <taxon>Bacillati</taxon>
        <taxon>Actinomycetota</taxon>
        <taxon>Coriobacteriia</taxon>
        <taxon>Eggerthellales</taxon>
        <taxon>Eggerthellaceae</taxon>
        <taxon>Adlercreutzia</taxon>
    </lineage>
</organism>
<dbReference type="SUPFAM" id="SSF53686">
    <property type="entry name" value="Tryptophan synthase beta subunit-like PLP-dependent enzymes"/>
    <property type="match status" value="1"/>
</dbReference>